<reference evidence="2" key="1">
    <citation type="journal article" date="2023" name="G3 (Bethesda)">
        <title>A reference genome for the long-term kleptoplast-retaining sea slug Elysia crispata morphotype clarki.</title>
        <authorList>
            <person name="Eastman K.E."/>
            <person name="Pendleton A.L."/>
            <person name="Shaikh M.A."/>
            <person name="Suttiyut T."/>
            <person name="Ogas R."/>
            <person name="Tomko P."/>
            <person name="Gavelis G."/>
            <person name="Widhalm J.R."/>
            <person name="Wisecaver J.H."/>
        </authorList>
    </citation>
    <scope>NUCLEOTIDE SEQUENCE</scope>
    <source>
        <strain evidence="2">ECLA1</strain>
    </source>
</reference>
<organism evidence="2 3">
    <name type="scientific">Elysia crispata</name>
    <name type="common">lettuce slug</name>
    <dbReference type="NCBI Taxonomy" id="231223"/>
    <lineage>
        <taxon>Eukaryota</taxon>
        <taxon>Metazoa</taxon>
        <taxon>Spiralia</taxon>
        <taxon>Lophotrochozoa</taxon>
        <taxon>Mollusca</taxon>
        <taxon>Gastropoda</taxon>
        <taxon>Heterobranchia</taxon>
        <taxon>Euthyneura</taxon>
        <taxon>Panpulmonata</taxon>
        <taxon>Sacoglossa</taxon>
        <taxon>Placobranchoidea</taxon>
        <taxon>Plakobranchidae</taxon>
        <taxon>Elysia</taxon>
    </lineage>
</organism>
<evidence type="ECO:0000313" key="2">
    <source>
        <dbReference type="EMBL" id="KAK3778502.1"/>
    </source>
</evidence>
<evidence type="ECO:0000256" key="1">
    <source>
        <dbReference type="SAM" id="MobiDB-lite"/>
    </source>
</evidence>
<dbReference type="AlphaFoldDB" id="A0AAE1DQ24"/>
<keyword evidence="3" id="KW-1185">Reference proteome</keyword>
<name>A0AAE1DQ24_9GAST</name>
<gene>
    <name evidence="2" type="ORF">RRG08_024910</name>
</gene>
<dbReference type="Proteomes" id="UP001283361">
    <property type="component" value="Unassembled WGS sequence"/>
</dbReference>
<protein>
    <submittedName>
        <fullName evidence="2">Uncharacterized protein</fullName>
    </submittedName>
</protein>
<dbReference type="EMBL" id="JAWDGP010002931">
    <property type="protein sequence ID" value="KAK3778502.1"/>
    <property type="molecule type" value="Genomic_DNA"/>
</dbReference>
<accession>A0AAE1DQ24</accession>
<sequence length="80" mass="8734">MALMGPSENYMRGQESLISRHQVTVRDSRRQFSLGLNRHQQLTGRVQSAASVVMLRSKVLSGVPDQPAGTAHSDDVNTGN</sequence>
<evidence type="ECO:0000313" key="3">
    <source>
        <dbReference type="Proteomes" id="UP001283361"/>
    </source>
</evidence>
<comment type="caution">
    <text evidence="2">The sequence shown here is derived from an EMBL/GenBank/DDBJ whole genome shotgun (WGS) entry which is preliminary data.</text>
</comment>
<proteinExistence type="predicted"/>
<feature type="region of interest" description="Disordered" evidence="1">
    <location>
        <begin position="61"/>
        <end position="80"/>
    </location>
</feature>